<dbReference type="OrthoDB" id="9794721at2"/>
<dbReference type="Gene3D" id="3.40.30.10">
    <property type="entry name" value="Glutaredoxin"/>
    <property type="match status" value="1"/>
</dbReference>
<dbReference type="InterPro" id="IPR010987">
    <property type="entry name" value="Glutathione-S-Trfase_C-like"/>
</dbReference>
<feature type="domain" description="GST N-terminal" evidence="2">
    <location>
        <begin position="1"/>
        <end position="79"/>
    </location>
</feature>
<accession>A0A5J6MEV3</accession>
<dbReference type="InterPro" id="IPR004045">
    <property type="entry name" value="Glutathione_S-Trfase_N"/>
</dbReference>
<protein>
    <submittedName>
        <fullName evidence="4">Glutathione S-transferase</fullName>
    </submittedName>
</protein>
<dbReference type="Proteomes" id="UP000326202">
    <property type="component" value="Chromosome"/>
</dbReference>
<dbReference type="PROSITE" id="PS50404">
    <property type="entry name" value="GST_NTER"/>
    <property type="match status" value="1"/>
</dbReference>
<comment type="subunit">
    <text evidence="1">Homodimer.</text>
</comment>
<dbReference type="CDD" id="cd00299">
    <property type="entry name" value="GST_C_family"/>
    <property type="match status" value="1"/>
</dbReference>
<dbReference type="EMBL" id="CP042906">
    <property type="protein sequence ID" value="QEX14925.1"/>
    <property type="molecule type" value="Genomic_DNA"/>
</dbReference>
<sequence>MLLLIHFPLDPASRKVRILLKEKGLAFDLREERPWERREEFLAMSPAGDLPVLVETDGKPIADVGAIVEYLEETGSTPSLYGSEPRARAEVRRLAAWFDRKFQREVTTNLLDEKIGRRIMGKGTPDSSAIRAGILNLKTHLDYIAWLADRRNWLAGDNFSMADISAAAQLSCIDYLGDVPWDDHAGARDWYQRVKSRPSLRPLLGDRLPGAPPPKHYADLDF</sequence>
<evidence type="ECO:0000259" key="2">
    <source>
        <dbReference type="PROSITE" id="PS50404"/>
    </source>
</evidence>
<reference evidence="4 5" key="1">
    <citation type="submission" date="2019-08" db="EMBL/GenBank/DDBJ databases">
        <title>Hyperibacter terrae gen. nov., sp. nov. and Hyperibacter viscosus sp. nov., two new members in the family Rhodospirillaceae isolated from the rhizosphere of Hypericum perforatum.</title>
        <authorList>
            <person name="Noviana Z."/>
        </authorList>
    </citation>
    <scope>NUCLEOTIDE SEQUENCE [LARGE SCALE GENOMIC DNA]</scope>
    <source>
        <strain evidence="4 5">R5913</strain>
    </source>
</reference>
<proteinExistence type="predicted"/>
<dbReference type="AlphaFoldDB" id="A0A5J6MEV3"/>
<dbReference type="SFLD" id="SFLDG00358">
    <property type="entry name" value="Main_(cytGST)"/>
    <property type="match status" value="1"/>
</dbReference>
<evidence type="ECO:0000313" key="4">
    <source>
        <dbReference type="EMBL" id="QEX14925.1"/>
    </source>
</evidence>
<dbReference type="Pfam" id="PF00043">
    <property type="entry name" value="GST_C"/>
    <property type="match status" value="1"/>
</dbReference>
<dbReference type="Pfam" id="PF13417">
    <property type="entry name" value="GST_N_3"/>
    <property type="match status" value="1"/>
</dbReference>
<evidence type="ECO:0000313" key="5">
    <source>
        <dbReference type="Proteomes" id="UP000326202"/>
    </source>
</evidence>
<dbReference type="PANTHER" id="PTHR43969:SF9">
    <property type="entry name" value="GLUTATHIONE S TRANSFERASE D10, ISOFORM A-RELATED"/>
    <property type="match status" value="1"/>
</dbReference>
<dbReference type="RefSeq" id="WP_151175426.1">
    <property type="nucleotide sequence ID" value="NZ_CP042906.1"/>
</dbReference>
<dbReference type="GO" id="GO:0006749">
    <property type="term" value="P:glutathione metabolic process"/>
    <property type="evidence" value="ECO:0007669"/>
    <property type="project" value="TreeGrafter"/>
</dbReference>
<organism evidence="4 5">
    <name type="scientific">Hypericibacter terrae</name>
    <dbReference type="NCBI Taxonomy" id="2602015"/>
    <lineage>
        <taxon>Bacteria</taxon>
        <taxon>Pseudomonadati</taxon>
        <taxon>Pseudomonadota</taxon>
        <taxon>Alphaproteobacteria</taxon>
        <taxon>Rhodospirillales</taxon>
        <taxon>Dongiaceae</taxon>
        <taxon>Hypericibacter</taxon>
    </lineage>
</organism>
<dbReference type="Gene3D" id="1.20.1050.10">
    <property type="match status" value="1"/>
</dbReference>
<name>A0A5J6MEV3_9PROT</name>
<dbReference type="CDD" id="cd00570">
    <property type="entry name" value="GST_N_family"/>
    <property type="match status" value="1"/>
</dbReference>
<dbReference type="InterPro" id="IPR040079">
    <property type="entry name" value="Glutathione_S-Trfase"/>
</dbReference>
<dbReference type="PROSITE" id="PS50405">
    <property type="entry name" value="GST_CTER"/>
    <property type="match status" value="1"/>
</dbReference>
<gene>
    <name evidence="4" type="ORF">FRZ44_02010</name>
</gene>
<dbReference type="SUPFAM" id="SSF52833">
    <property type="entry name" value="Thioredoxin-like"/>
    <property type="match status" value="1"/>
</dbReference>
<evidence type="ECO:0000256" key="1">
    <source>
        <dbReference type="ARBA" id="ARBA00011738"/>
    </source>
</evidence>
<dbReference type="PANTHER" id="PTHR43969">
    <property type="entry name" value="GLUTATHIONE S TRANSFERASE D10, ISOFORM A-RELATED"/>
    <property type="match status" value="1"/>
</dbReference>
<keyword evidence="5" id="KW-1185">Reference proteome</keyword>
<evidence type="ECO:0000259" key="3">
    <source>
        <dbReference type="PROSITE" id="PS50405"/>
    </source>
</evidence>
<dbReference type="InterPro" id="IPR004046">
    <property type="entry name" value="GST_C"/>
</dbReference>
<dbReference type="InterPro" id="IPR036282">
    <property type="entry name" value="Glutathione-S-Trfase_C_sf"/>
</dbReference>
<dbReference type="KEGG" id="htq:FRZ44_02010"/>
<keyword evidence="4" id="KW-0808">Transferase</keyword>
<dbReference type="GO" id="GO:0004364">
    <property type="term" value="F:glutathione transferase activity"/>
    <property type="evidence" value="ECO:0007669"/>
    <property type="project" value="TreeGrafter"/>
</dbReference>
<dbReference type="SFLD" id="SFLDS00019">
    <property type="entry name" value="Glutathione_Transferase_(cytos"/>
    <property type="match status" value="1"/>
</dbReference>
<dbReference type="SUPFAM" id="SSF47616">
    <property type="entry name" value="GST C-terminal domain-like"/>
    <property type="match status" value="1"/>
</dbReference>
<feature type="domain" description="GST C-terminal" evidence="3">
    <location>
        <begin position="84"/>
        <end position="213"/>
    </location>
</feature>
<dbReference type="InterPro" id="IPR036249">
    <property type="entry name" value="Thioredoxin-like_sf"/>
</dbReference>